<proteinExistence type="predicted"/>
<reference evidence="3" key="1">
    <citation type="journal article" date="2019" name="Int. J. Syst. Evol. Microbiol.">
        <title>The Global Catalogue of Microorganisms (GCM) 10K type strain sequencing project: providing services to taxonomists for standard genome sequencing and annotation.</title>
        <authorList>
            <consortium name="The Broad Institute Genomics Platform"/>
            <consortium name="The Broad Institute Genome Sequencing Center for Infectious Disease"/>
            <person name="Wu L."/>
            <person name="Ma J."/>
        </authorList>
    </citation>
    <scope>NUCLEOTIDE SEQUENCE [LARGE SCALE GENOMIC DNA]</scope>
    <source>
        <strain evidence="3">JCM 13813</strain>
    </source>
</reference>
<accession>A0ABP5JBA0</accession>
<name>A0ABP5JBA0_9ACTN</name>
<gene>
    <name evidence="2" type="ORF">GCM10009726_34070</name>
</gene>
<dbReference type="RefSeq" id="WP_231251035.1">
    <property type="nucleotide sequence ID" value="NZ_BAAAMQ010000017.1"/>
</dbReference>
<evidence type="ECO:0000313" key="3">
    <source>
        <dbReference type="Proteomes" id="UP001501161"/>
    </source>
</evidence>
<organism evidence="2 3">
    <name type="scientific">Nocardioides furvisabuli</name>
    <dbReference type="NCBI Taxonomy" id="375542"/>
    <lineage>
        <taxon>Bacteria</taxon>
        <taxon>Bacillati</taxon>
        <taxon>Actinomycetota</taxon>
        <taxon>Actinomycetes</taxon>
        <taxon>Propionibacteriales</taxon>
        <taxon>Nocardioidaceae</taxon>
        <taxon>Nocardioides</taxon>
    </lineage>
</organism>
<comment type="caution">
    <text evidence="2">The sequence shown here is derived from an EMBL/GenBank/DDBJ whole genome shotgun (WGS) entry which is preliminary data.</text>
</comment>
<dbReference type="EMBL" id="BAAAMQ010000017">
    <property type="protein sequence ID" value="GAA2115349.1"/>
    <property type="molecule type" value="Genomic_DNA"/>
</dbReference>
<dbReference type="Proteomes" id="UP001501161">
    <property type="component" value="Unassembled WGS sequence"/>
</dbReference>
<keyword evidence="3" id="KW-1185">Reference proteome</keyword>
<feature type="region of interest" description="Disordered" evidence="1">
    <location>
        <begin position="1"/>
        <end position="30"/>
    </location>
</feature>
<protein>
    <submittedName>
        <fullName evidence="2">Uncharacterized protein</fullName>
    </submittedName>
</protein>
<evidence type="ECO:0000313" key="2">
    <source>
        <dbReference type="EMBL" id="GAA2115349.1"/>
    </source>
</evidence>
<sequence>MPSTSPSCTADRPSGGVPWSGDTGGGTGHGLGGLPEARLNLLRTLDLPASNRDPLSEFAEQFVAALTDCTLAPSRVQTGWDVALRDGAKVQVRYLANTSGGGWVNEHLVRRIADVDWYALVIIEDFGVSGVAMFPCTGLAVVAFALGKRHGDTENTLQFTRLNWLAIRGEPDRFRALGVRVLLPPWCTPNRTS</sequence>
<evidence type="ECO:0000256" key="1">
    <source>
        <dbReference type="SAM" id="MobiDB-lite"/>
    </source>
</evidence>